<evidence type="ECO:0000256" key="1">
    <source>
        <dbReference type="SAM" id="MobiDB-lite"/>
    </source>
</evidence>
<dbReference type="AlphaFoldDB" id="A0A183UIZ8"/>
<protein>
    <submittedName>
        <fullName evidence="4">LisH domain-containing protein</fullName>
    </submittedName>
</protein>
<reference evidence="4" key="1">
    <citation type="submission" date="2016-06" db="UniProtKB">
        <authorList>
            <consortium name="WormBaseParasite"/>
        </authorList>
    </citation>
    <scope>IDENTIFICATION</scope>
</reference>
<keyword evidence="3" id="KW-1185">Reference proteome</keyword>
<evidence type="ECO:0000313" key="4">
    <source>
        <dbReference type="WBParaSite" id="TCNE_0000846801-mRNA-1"/>
    </source>
</evidence>
<evidence type="ECO:0000313" key="2">
    <source>
        <dbReference type="EMBL" id="VDM39789.1"/>
    </source>
</evidence>
<dbReference type="WBParaSite" id="TCNE_0000846801-mRNA-1">
    <property type="protein sequence ID" value="TCNE_0000846801-mRNA-1"/>
    <property type="gene ID" value="TCNE_0000846801"/>
</dbReference>
<evidence type="ECO:0000313" key="3">
    <source>
        <dbReference type="Proteomes" id="UP000050794"/>
    </source>
</evidence>
<gene>
    <name evidence="2" type="ORF">TCNE_LOCUS8468</name>
</gene>
<name>A0A183UIZ8_TOXCA</name>
<proteinExistence type="predicted"/>
<feature type="compositionally biased region" description="Polar residues" evidence="1">
    <location>
        <begin position="13"/>
        <end position="38"/>
    </location>
</feature>
<sequence length="98" mass="10877">MEQVLRQEDDSNDMSVERNNSNAQPTSNGSVDTNGTHSQNDDADTVVITTEQAYEMIIQFANTNCWKEAFERVMAKTANDVQANQAECRENGDVAMGE</sequence>
<accession>A0A183UIZ8</accession>
<dbReference type="EMBL" id="UYWY01019917">
    <property type="protein sequence ID" value="VDM39789.1"/>
    <property type="molecule type" value="Genomic_DNA"/>
</dbReference>
<feature type="region of interest" description="Disordered" evidence="1">
    <location>
        <begin position="1"/>
        <end position="42"/>
    </location>
</feature>
<organism evidence="3 4">
    <name type="scientific">Toxocara canis</name>
    <name type="common">Canine roundworm</name>
    <dbReference type="NCBI Taxonomy" id="6265"/>
    <lineage>
        <taxon>Eukaryota</taxon>
        <taxon>Metazoa</taxon>
        <taxon>Ecdysozoa</taxon>
        <taxon>Nematoda</taxon>
        <taxon>Chromadorea</taxon>
        <taxon>Rhabditida</taxon>
        <taxon>Spirurina</taxon>
        <taxon>Ascaridomorpha</taxon>
        <taxon>Ascaridoidea</taxon>
        <taxon>Toxocaridae</taxon>
        <taxon>Toxocara</taxon>
    </lineage>
</organism>
<reference evidence="2 3" key="2">
    <citation type="submission" date="2018-11" db="EMBL/GenBank/DDBJ databases">
        <authorList>
            <consortium name="Pathogen Informatics"/>
        </authorList>
    </citation>
    <scope>NUCLEOTIDE SEQUENCE [LARGE SCALE GENOMIC DNA]</scope>
</reference>
<dbReference type="Proteomes" id="UP000050794">
    <property type="component" value="Unassembled WGS sequence"/>
</dbReference>